<gene>
    <name evidence="2" type="ORF">AMS68_006586</name>
</gene>
<evidence type="ECO:0000259" key="1">
    <source>
        <dbReference type="Pfam" id="PF13649"/>
    </source>
</evidence>
<evidence type="ECO:0000313" key="2">
    <source>
        <dbReference type="EMBL" id="QIX01069.1"/>
    </source>
</evidence>
<dbReference type="EMBL" id="CP051142">
    <property type="protein sequence ID" value="QIX01069.1"/>
    <property type="molecule type" value="Genomic_DNA"/>
</dbReference>
<keyword evidence="3" id="KW-1185">Reference proteome</keyword>
<dbReference type="OrthoDB" id="2013972at2759"/>
<dbReference type="Gene3D" id="3.40.50.150">
    <property type="entry name" value="Vaccinia Virus protein VP39"/>
    <property type="match status" value="1"/>
</dbReference>
<dbReference type="CDD" id="cd02440">
    <property type="entry name" value="AdoMet_MTases"/>
    <property type="match status" value="1"/>
</dbReference>
<dbReference type="InterPro" id="IPR029063">
    <property type="entry name" value="SAM-dependent_MTases_sf"/>
</dbReference>
<dbReference type="SUPFAM" id="SSF53335">
    <property type="entry name" value="S-adenosyl-L-methionine-dependent methyltransferases"/>
    <property type="match status" value="1"/>
</dbReference>
<dbReference type="InterPro" id="IPR041698">
    <property type="entry name" value="Methyltransf_25"/>
</dbReference>
<reference evidence="2 3" key="1">
    <citation type="journal article" date="2016" name="Sci. Rep.">
        <title>Peltaster fructicola genome reveals evolution from an invasive phytopathogen to an ectophytic parasite.</title>
        <authorList>
            <person name="Xu C."/>
            <person name="Chen H."/>
            <person name="Gleason M.L."/>
            <person name="Xu J.R."/>
            <person name="Liu H."/>
            <person name="Zhang R."/>
            <person name="Sun G."/>
        </authorList>
    </citation>
    <scope>NUCLEOTIDE SEQUENCE [LARGE SCALE GENOMIC DNA]</scope>
    <source>
        <strain evidence="2 3">LNHT1506</strain>
    </source>
</reference>
<dbReference type="Proteomes" id="UP000503462">
    <property type="component" value="Chromosome 4"/>
</dbReference>
<accession>A0A6H0Y2I9</accession>
<evidence type="ECO:0000313" key="3">
    <source>
        <dbReference type="Proteomes" id="UP000503462"/>
    </source>
</evidence>
<protein>
    <recommendedName>
        <fullName evidence="1">Methyltransferase domain-containing protein</fullName>
    </recommendedName>
</protein>
<feature type="domain" description="Methyltransferase" evidence="1">
    <location>
        <begin position="8"/>
        <end position="67"/>
    </location>
</feature>
<name>A0A6H0Y2I9_9PEZI</name>
<organism evidence="2 3">
    <name type="scientific">Peltaster fructicola</name>
    <dbReference type="NCBI Taxonomy" id="286661"/>
    <lineage>
        <taxon>Eukaryota</taxon>
        <taxon>Fungi</taxon>
        <taxon>Dikarya</taxon>
        <taxon>Ascomycota</taxon>
        <taxon>Pezizomycotina</taxon>
        <taxon>Dothideomycetes</taxon>
        <taxon>Dothideomycetes incertae sedis</taxon>
        <taxon>Peltaster</taxon>
    </lineage>
</organism>
<dbReference type="Pfam" id="PF13649">
    <property type="entry name" value="Methyltransf_25"/>
    <property type="match status" value="1"/>
</dbReference>
<proteinExistence type="predicted"/>
<dbReference type="AlphaFoldDB" id="A0A6H0Y2I9"/>
<sequence length="256" mass="28991">MAPLAPDLKQQGLNWHFVQHDMRRAPWPFDDATFDFIMCKDMSLAVPTGTPTQRVIDECIRLLRTGGVLEIWESDYTVRSIQPHQQSAVRQDEWEQRIAKETATFPMSPATPFAPTQNRFLKSANAWIDQALEVYKLPSAPCTRIAPMLLQEPENLGDISFRRIAVPLGQLRWERKLDSEQLAVREAAQLVITGLIDSLEPVLRQASGKNAEEWSYWWAGMLASLSSPKDQFCAGECLELGAWWATKLGDDDSDDC</sequence>